<dbReference type="RefSeq" id="WP_308476370.1">
    <property type="nucleotide sequence ID" value="NZ_OY726394.1"/>
</dbReference>
<protein>
    <recommendedName>
        <fullName evidence="4">Low molecular weight antigen MTB12-like C-terminal domain-containing protein</fullName>
    </recommendedName>
</protein>
<keyword evidence="6" id="KW-1185">Reference proteome</keyword>
<reference evidence="5 6" key="1">
    <citation type="submission" date="2023-08" db="EMBL/GenBank/DDBJ databases">
        <authorList>
            <person name="Folkvardsen B D."/>
            <person name="Norman A."/>
        </authorList>
    </citation>
    <scope>NUCLEOTIDE SEQUENCE [LARGE SCALE GENOMIC DNA]</scope>
    <source>
        <strain evidence="5 6">Mu0083</strain>
    </source>
</reference>
<evidence type="ECO:0000256" key="2">
    <source>
        <dbReference type="ARBA" id="ARBA00093774"/>
    </source>
</evidence>
<comment type="similarity">
    <text evidence="2">Belongs to the MTB12 family.</text>
</comment>
<dbReference type="EMBL" id="OY726394">
    <property type="protein sequence ID" value="CAJ1496262.1"/>
    <property type="molecule type" value="Genomic_DNA"/>
</dbReference>
<evidence type="ECO:0000259" key="4">
    <source>
        <dbReference type="Pfam" id="PF26580"/>
    </source>
</evidence>
<keyword evidence="1 3" id="KW-0732">Signal</keyword>
<sequence>MSVKLFTVGIGLAAMMAVPGVAVAETPSGPPLTVFHAPHPQDPPPAANLPNPEQLTGILDNLTDPRVSAEVKSSLVAGGLERHQTDLLDRGLRKLDKHHGLPLTFTAANITSTGPDTVDADITVNGPTLPAAITKPVEFTDQDGWMLSRNGADQLLDEITGRVFS</sequence>
<gene>
    <name evidence="5" type="ORF">MU0083_001372</name>
</gene>
<organism evidence="5 6">
    <name type="scientific">[Mycobacterium] kokjensenii</name>
    <dbReference type="NCBI Taxonomy" id="3064287"/>
    <lineage>
        <taxon>Bacteria</taxon>
        <taxon>Bacillati</taxon>
        <taxon>Actinomycetota</taxon>
        <taxon>Actinomycetes</taxon>
        <taxon>Mycobacteriales</taxon>
        <taxon>Mycobacteriaceae</taxon>
        <taxon>Mycolicibacter</taxon>
    </lineage>
</organism>
<feature type="chain" id="PRO_5045114598" description="Low molecular weight antigen MTB12-like C-terminal domain-containing protein" evidence="3">
    <location>
        <begin position="25"/>
        <end position="165"/>
    </location>
</feature>
<dbReference type="InterPro" id="IPR058644">
    <property type="entry name" value="Mtb12-like_C"/>
</dbReference>
<evidence type="ECO:0000313" key="6">
    <source>
        <dbReference type="Proteomes" id="UP001190336"/>
    </source>
</evidence>
<dbReference type="Proteomes" id="UP001190336">
    <property type="component" value="Chromosome"/>
</dbReference>
<evidence type="ECO:0000256" key="1">
    <source>
        <dbReference type="ARBA" id="ARBA00022729"/>
    </source>
</evidence>
<evidence type="ECO:0000256" key="3">
    <source>
        <dbReference type="SAM" id="SignalP"/>
    </source>
</evidence>
<proteinExistence type="inferred from homology"/>
<feature type="signal peptide" evidence="3">
    <location>
        <begin position="1"/>
        <end position="24"/>
    </location>
</feature>
<dbReference type="Pfam" id="PF26580">
    <property type="entry name" value="Mtb12_C"/>
    <property type="match status" value="1"/>
</dbReference>
<name>A0ABM9LBK3_9MYCO</name>
<evidence type="ECO:0000313" key="5">
    <source>
        <dbReference type="EMBL" id="CAJ1496262.1"/>
    </source>
</evidence>
<accession>A0ABM9LBK3</accession>
<feature type="domain" description="Low molecular weight antigen MTB12-like C-terminal" evidence="4">
    <location>
        <begin position="49"/>
        <end position="156"/>
    </location>
</feature>